<dbReference type="Pfam" id="PF22014">
    <property type="entry name" value="DUF6932"/>
    <property type="match status" value="1"/>
</dbReference>
<evidence type="ECO:0000313" key="1">
    <source>
        <dbReference type="EMBL" id="XBP00166.1"/>
    </source>
</evidence>
<proteinExistence type="predicted"/>
<dbReference type="EMBL" id="CP157584">
    <property type="protein sequence ID" value="XBP00166.1"/>
    <property type="molecule type" value="Genomic_DNA"/>
</dbReference>
<accession>A0AAU7LEA5</accession>
<reference evidence="1" key="1">
    <citation type="submission" date="2024-05" db="EMBL/GenBank/DDBJ databases">
        <title>Transcriptome analysis of the degradation process of organic nitrogen by two heterotrophic nitrifying and aerobic denitrifying bacteria, Achromobacter sp. HNDS-1 and Enterobacter sp. HNDS-6.</title>
        <authorList>
            <person name="Huang Y."/>
        </authorList>
    </citation>
    <scope>NUCLEOTIDE SEQUENCE</scope>
    <source>
        <strain evidence="1">HNDS-1</strain>
    </source>
</reference>
<dbReference type="KEGG" id="achh:ABFG95_06735"/>
<sequence length="188" mass="20899">MIPSFNISGVLPPFTGDVPGNRAQMSPYKSSVLDLAVHLGTSLERVELLLGLLDYRTALKRAGVSSGFQWIDGSFVENVEVTRGRAPADVDVVTFGRLPGTAQDFLGSYSHLLDPRQTKQTFKCDAYFVDLSKDSTKLVDDTRYWFGLFSHQRETSLWKGMLQIGLDEDDLDATLHLEAQRDALRAEA</sequence>
<dbReference type="RefSeq" id="WP_348995635.1">
    <property type="nucleotide sequence ID" value="NZ_CP157584.1"/>
</dbReference>
<name>A0AAU7LEA5_9BURK</name>
<protein>
    <submittedName>
        <fullName evidence="1">Uncharacterized protein</fullName>
    </submittedName>
</protein>
<dbReference type="InterPro" id="IPR053860">
    <property type="entry name" value="DUF6932"/>
</dbReference>
<organism evidence="1">
    <name type="scientific">Achromobacter sp. HNDS-1</name>
    <dbReference type="NCBI Taxonomy" id="3151598"/>
    <lineage>
        <taxon>Bacteria</taxon>
        <taxon>Pseudomonadati</taxon>
        <taxon>Pseudomonadota</taxon>
        <taxon>Betaproteobacteria</taxon>
        <taxon>Burkholderiales</taxon>
        <taxon>Alcaligenaceae</taxon>
        <taxon>Achromobacter</taxon>
    </lineage>
</organism>
<gene>
    <name evidence="1" type="ORF">ABFG95_06735</name>
</gene>
<dbReference type="AlphaFoldDB" id="A0AAU7LEA5"/>